<dbReference type="GO" id="GO:0060285">
    <property type="term" value="P:cilium-dependent cell motility"/>
    <property type="evidence" value="ECO:0007669"/>
    <property type="project" value="TreeGrafter"/>
</dbReference>
<dbReference type="FunFam" id="2.30.29.170:FF:000002">
    <property type="entry name" value="EF-hand domain (C-terminal) containing 1"/>
    <property type="match status" value="1"/>
</dbReference>
<evidence type="ECO:0000256" key="3">
    <source>
        <dbReference type="ARBA" id="ARBA00022737"/>
    </source>
</evidence>
<dbReference type="GO" id="GO:0043014">
    <property type="term" value="F:alpha-tubulin binding"/>
    <property type="evidence" value="ECO:0007669"/>
    <property type="project" value="TreeGrafter"/>
</dbReference>
<evidence type="ECO:0000256" key="5">
    <source>
        <dbReference type="ARBA" id="ARBA00023273"/>
    </source>
</evidence>
<keyword evidence="5" id="KW-0966">Cell projection</keyword>
<dbReference type="GO" id="GO:0007052">
    <property type="term" value="P:mitotic spindle organization"/>
    <property type="evidence" value="ECO:0007669"/>
    <property type="project" value="TreeGrafter"/>
</dbReference>
<dbReference type="Pfam" id="PF06565">
    <property type="entry name" value="DM10_dom"/>
    <property type="match status" value="3"/>
</dbReference>
<evidence type="ECO:0000256" key="4">
    <source>
        <dbReference type="ARBA" id="ARBA00023212"/>
    </source>
</evidence>
<dbReference type="PROSITE" id="PS51336">
    <property type="entry name" value="DM10"/>
    <property type="match status" value="3"/>
</dbReference>
<feature type="domain" description="DM10" evidence="6">
    <location>
        <begin position="94"/>
        <end position="199"/>
    </location>
</feature>
<sequence>MSINTRHGLPFLPGNSFRDLTKSAFHRAQTLGFKNGYALPRRPAVGTGQDPLLSVNISHSERNQLIRDIPKLTYGTDTHRPPPLDFIPAHAAYDKKVLRFYGYFRQEVLHTPDEHFCIRPVVIYYHLEDDSMCVTEPPVENSGIPQGKLIKRQRLPKNQRGDLYHWKDLNVGMDMSLFGTVYRITRCDAFTQVFMESQGIVLNESESIPNDPYTIRRAQAQQTHITPYDHNHQLERFLALDRQVLRFYALWDDSDSLYGEKRPVTLHYYLVDDSVDICEHHEANSGRDPFPVLLHRQKVPKHIKSTCEPFPSCVLEVSPQDVKEYFCPQDFRVGEEVTLMGRRFLLYDCDDFTRKYYEQNHPDFLLKPLTVIPPYNGFGSLEDSLQNCLSLIPEPPKKDVIKLLENDNKVLRYIARLDSQNPLDEGRRFILSYYLSDDMISVFERSTRNSGIIGGKFLEKTRVPKPGNSVENPEYFGPADFSIGATVEVFGHRFVLMDADRYVLSYLESLSHHIPEHTLSSLRQKFGVSQTSDQEEQHEGKKCVLLWPMQPTVIKIKVLYWLRWFHEEPLTSMDFFSIQQKVL</sequence>
<dbReference type="FunFam" id="2.30.29.170:FF:000004">
    <property type="entry name" value="EF-hand domain containing 2"/>
    <property type="match status" value="1"/>
</dbReference>
<dbReference type="InterPro" id="IPR040193">
    <property type="entry name" value="EFHC1/EFHC2/EFHB"/>
</dbReference>
<comment type="subcellular location">
    <subcellularLocation>
        <location evidence="1">Cytoplasm</location>
        <location evidence="1">Cytoskeleton</location>
        <location evidence="1">Cilium axoneme</location>
    </subcellularLocation>
</comment>
<evidence type="ECO:0000313" key="7">
    <source>
        <dbReference type="Ensembl" id="ENSSANP00000062858.1"/>
    </source>
</evidence>
<reference evidence="7" key="1">
    <citation type="submission" date="2025-08" db="UniProtKB">
        <authorList>
            <consortium name="Ensembl"/>
        </authorList>
    </citation>
    <scope>IDENTIFICATION</scope>
</reference>
<dbReference type="Gene3D" id="2.30.29.170">
    <property type="match status" value="3"/>
</dbReference>
<dbReference type="Proteomes" id="UP000472260">
    <property type="component" value="Unassembled WGS sequence"/>
</dbReference>
<accession>A0A671Q321</accession>
<proteinExistence type="predicted"/>
<dbReference type="PANTHER" id="PTHR12086:SF9">
    <property type="entry name" value="EF-HAND DOMAIN-CONTAINING PROTEIN 1"/>
    <property type="match status" value="1"/>
</dbReference>
<dbReference type="GO" id="GO:0072686">
    <property type="term" value="C:mitotic spindle"/>
    <property type="evidence" value="ECO:0007669"/>
    <property type="project" value="TreeGrafter"/>
</dbReference>
<gene>
    <name evidence="7" type="primary">LOC107697121</name>
</gene>
<keyword evidence="8" id="KW-1185">Reference proteome</keyword>
<keyword evidence="4" id="KW-0206">Cytoskeleton</keyword>
<dbReference type="PANTHER" id="PTHR12086">
    <property type="entry name" value="EF-HAND DOMAIN C-TERMINAL CONTAINING PROTEIN"/>
    <property type="match status" value="1"/>
</dbReference>
<keyword evidence="2" id="KW-0963">Cytoplasm</keyword>
<organism evidence="7 8">
    <name type="scientific">Sinocyclocheilus anshuiensis</name>
    <dbReference type="NCBI Taxonomy" id="1608454"/>
    <lineage>
        <taxon>Eukaryota</taxon>
        <taxon>Metazoa</taxon>
        <taxon>Chordata</taxon>
        <taxon>Craniata</taxon>
        <taxon>Vertebrata</taxon>
        <taxon>Euteleostomi</taxon>
        <taxon>Actinopterygii</taxon>
        <taxon>Neopterygii</taxon>
        <taxon>Teleostei</taxon>
        <taxon>Ostariophysi</taxon>
        <taxon>Cypriniformes</taxon>
        <taxon>Cyprinidae</taxon>
        <taxon>Cyprininae</taxon>
        <taxon>Sinocyclocheilus</taxon>
    </lineage>
</organism>
<evidence type="ECO:0000259" key="6">
    <source>
        <dbReference type="PROSITE" id="PS51336"/>
    </source>
</evidence>
<dbReference type="FunFam" id="2.30.29.170:FF:000001">
    <property type="entry name" value="EF-hand domain containing 1"/>
    <property type="match status" value="1"/>
</dbReference>
<dbReference type="GO" id="GO:0005930">
    <property type="term" value="C:axoneme"/>
    <property type="evidence" value="ECO:0007669"/>
    <property type="project" value="UniProtKB-SubCell"/>
</dbReference>
<dbReference type="AlphaFoldDB" id="A0A671Q321"/>
<dbReference type="SMART" id="SM00676">
    <property type="entry name" value="DM10"/>
    <property type="match status" value="3"/>
</dbReference>
<feature type="domain" description="DM10" evidence="6">
    <location>
        <begin position="241"/>
        <end position="361"/>
    </location>
</feature>
<dbReference type="Ensembl" id="ENSSANT00000066821.1">
    <property type="protein sequence ID" value="ENSSANP00000062858.1"/>
    <property type="gene ID" value="ENSSANG00000031325.1"/>
</dbReference>
<reference evidence="7" key="2">
    <citation type="submission" date="2025-09" db="UniProtKB">
        <authorList>
            <consortium name="Ensembl"/>
        </authorList>
    </citation>
    <scope>IDENTIFICATION</scope>
</reference>
<name>A0A671Q321_9TELE</name>
<dbReference type="InterPro" id="IPR006602">
    <property type="entry name" value="DM10_dom"/>
</dbReference>
<evidence type="ECO:0000313" key="8">
    <source>
        <dbReference type="Proteomes" id="UP000472260"/>
    </source>
</evidence>
<keyword evidence="3" id="KW-0677">Repeat</keyword>
<evidence type="ECO:0000256" key="1">
    <source>
        <dbReference type="ARBA" id="ARBA00004430"/>
    </source>
</evidence>
<feature type="domain" description="DM10" evidence="6">
    <location>
        <begin position="407"/>
        <end position="511"/>
    </location>
</feature>
<protein>
    <submittedName>
        <fullName evidence="7">EF-hand domain-containing protein 1-like</fullName>
    </submittedName>
</protein>
<dbReference type="GO" id="GO:0000281">
    <property type="term" value="P:mitotic cytokinesis"/>
    <property type="evidence" value="ECO:0007669"/>
    <property type="project" value="TreeGrafter"/>
</dbReference>
<evidence type="ECO:0000256" key="2">
    <source>
        <dbReference type="ARBA" id="ARBA00022490"/>
    </source>
</evidence>